<comment type="caution">
    <text evidence="1">The sequence shown here is derived from an EMBL/GenBank/DDBJ whole genome shotgun (WGS) entry which is preliminary data.</text>
</comment>
<dbReference type="Proteomes" id="UP000673975">
    <property type="component" value="Unassembled WGS sequence"/>
</dbReference>
<dbReference type="InterPro" id="IPR011250">
    <property type="entry name" value="OMP/PagP_B-barrel"/>
</dbReference>
<protein>
    <recommendedName>
        <fullName evidence="3">Outer membrane protein beta-barrel domain-containing protein</fullName>
    </recommendedName>
</protein>
<name>A0A8J7S5D7_9BACT</name>
<proteinExistence type="predicted"/>
<keyword evidence="2" id="KW-1185">Reference proteome</keyword>
<sequence length="168" mass="18629">MHNDSDPGYESADYPGLQEAVEQPAAEQIGPTSRNEFRYGVGFQGSFPAWGLSGMMTLNETISVQAILGLLGNLNTVAGRGLYTFREEQHWDAYGYGMVGYWSYRTSGISSDNALGFGAGAGIQYDWRAFDENLPPIYWNIELGFGVVNLDNYNFSTIMFGTGVHYRF</sequence>
<reference evidence="1" key="1">
    <citation type="submission" date="2021-02" db="EMBL/GenBank/DDBJ databases">
        <title>Natronogracilivirga saccharolytica gen. nov. sp. nov. a new anaerobic, haloalkiliphilic carbohydrate-fermenting bacterium from soda lake and proposing of Cyclonatronumiaceae fam. nov. in the phylum Balneolaeota.</title>
        <authorList>
            <person name="Zhilina T.N."/>
            <person name="Sorokin D.Y."/>
            <person name="Zavarzina D.G."/>
            <person name="Toshchakov S.V."/>
            <person name="Kublanov I.V."/>
        </authorList>
    </citation>
    <scope>NUCLEOTIDE SEQUENCE</scope>
    <source>
        <strain evidence="1">Z-1702</strain>
    </source>
</reference>
<accession>A0A8J7S5D7</accession>
<evidence type="ECO:0008006" key="3">
    <source>
        <dbReference type="Google" id="ProtNLM"/>
    </source>
</evidence>
<dbReference type="EMBL" id="JAFIDN010000004">
    <property type="protein sequence ID" value="MBP3192298.1"/>
    <property type="molecule type" value="Genomic_DNA"/>
</dbReference>
<dbReference type="AlphaFoldDB" id="A0A8J7S5D7"/>
<evidence type="ECO:0000313" key="2">
    <source>
        <dbReference type="Proteomes" id="UP000673975"/>
    </source>
</evidence>
<evidence type="ECO:0000313" key="1">
    <source>
        <dbReference type="EMBL" id="MBP3192298.1"/>
    </source>
</evidence>
<dbReference type="RefSeq" id="WP_210511201.1">
    <property type="nucleotide sequence ID" value="NZ_JAFIDN010000004.1"/>
</dbReference>
<organism evidence="1 2">
    <name type="scientific">Natronogracilivirga saccharolytica</name>
    <dbReference type="NCBI Taxonomy" id="2812953"/>
    <lineage>
        <taxon>Bacteria</taxon>
        <taxon>Pseudomonadati</taxon>
        <taxon>Balneolota</taxon>
        <taxon>Balneolia</taxon>
        <taxon>Balneolales</taxon>
        <taxon>Cyclonatronaceae</taxon>
        <taxon>Natronogracilivirga</taxon>
    </lineage>
</organism>
<dbReference type="SUPFAM" id="SSF56925">
    <property type="entry name" value="OMPA-like"/>
    <property type="match status" value="1"/>
</dbReference>
<gene>
    <name evidence="1" type="ORF">NATSA_06460</name>
</gene>